<evidence type="ECO:0008006" key="9">
    <source>
        <dbReference type="Google" id="ProtNLM"/>
    </source>
</evidence>
<accession>A0A1V8SAX2</accession>
<dbReference type="InterPro" id="IPR052360">
    <property type="entry name" value="Transcr_Regulatory_Proteins"/>
</dbReference>
<dbReference type="InParanoid" id="A0A1V8SAX2"/>
<keyword evidence="1" id="KW-0479">Metal-binding</keyword>
<keyword evidence="8" id="KW-1185">Reference proteome</keyword>
<evidence type="ECO:0000256" key="2">
    <source>
        <dbReference type="ARBA" id="ARBA00022833"/>
    </source>
</evidence>
<keyword evidence="4" id="KW-0238">DNA-binding</keyword>
<gene>
    <name evidence="7" type="ORF">B0A48_17552</name>
</gene>
<dbReference type="AlphaFoldDB" id="A0A1V8SAX2"/>
<dbReference type="Proteomes" id="UP000192596">
    <property type="component" value="Unassembled WGS sequence"/>
</dbReference>
<keyword evidence="2" id="KW-0862">Zinc</keyword>
<evidence type="ECO:0000256" key="5">
    <source>
        <dbReference type="ARBA" id="ARBA00023163"/>
    </source>
</evidence>
<dbReference type="GO" id="GO:0046872">
    <property type="term" value="F:metal ion binding"/>
    <property type="evidence" value="ECO:0007669"/>
    <property type="project" value="UniProtKB-KW"/>
</dbReference>
<evidence type="ECO:0000256" key="6">
    <source>
        <dbReference type="ARBA" id="ARBA00023242"/>
    </source>
</evidence>
<dbReference type="STRING" id="1507870.A0A1V8SAX2"/>
<sequence length="519" mass="59018">MREETLTAKFGAPGRCVNTVGTTSLAHAIVSDPAFDNVVESRFFQFFRIRTVASTNSLMSARMWDRVVLQLYHVEPAVKHAVLALSSTHQIREACTESNIELALSHQDYADMQYRRGLRDLRTLIARSDNTDVERILVATTLFTCIENLWGNYEASRIHADAGRKILSERNRRDDRRSHRGEIRELQQLFRRLDVAADSLSDSNTQYPIGDEGVYCAYPELSYDCFNTIEDARAALVDLIRGCQFIASDPVFAASVDKTQSKERAHLLRRLEEWDSRFETMLAMDSKPSPALILTLRLWHLLSEAAMTVGWKGSELRWDGVTDIFEALVSYGEQLLLELARTTSVGSFSFDLGYIVPLFFTVERCRDPRIRRRALAVLKAQSRQEGVWESSGAARVAEKWMLIEESGLDVKTAADIPYWQRLQYVDAALETDKARARIVFKLEHHCIAGEALRLRSKLINSENERERGCSGTQRTMGPGKLRLMSMDGRHRIEHRVVVPQSKSDINMGSPEEIHALFDD</sequence>
<keyword evidence="5" id="KW-0804">Transcription</keyword>
<dbReference type="InterPro" id="IPR021858">
    <property type="entry name" value="Fun_TF"/>
</dbReference>
<keyword evidence="6" id="KW-0539">Nucleus</keyword>
<dbReference type="PANTHER" id="PTHR36206:SF12">
    <property type="entry name" value="ASPERCRYPTIN BIOSYNTHESIS CLUSTER-SPECIFIC TRANSCRIPTION REGULATOR ATNN-RELATED"/>
    <property type="match status" value="1"/>
</dbReference>
<evidence type="ECO:0000313" key="8">
    <source>
        <dbReference type="Proteomes" id="UP000192596"/>
    </source>
</evidence>
<dbReference type="EMBL" id="NAJO01000068">
    <property type="protein sequence ID" value="OQN96296.1"/>
    <property type="molecule type" value="Genomic_DNA"/>
</dbReference>
<dbReference type="OrthoDB" id="3172332at2759"/>
<proteinExistence type="predicted"/>
<organism evidence="7 8">
    <name type="scientific">Cryoendolithus antarcticus</name>
    <dbReference type="NCBI Taxonomy" id="1507870"/>
    <lineage>
        <taxon>Eukaryota</taxon>
        <taxon>Fungi</taxon>
        <taxon>Dikarya</taxon>
        <taxon>Ascomycota</taxon>
        <taxon>Pezizomycotina</taxon>
        <taxon>Dothideomycetes</taxon>
        <taxon>Dothideomycetidae</taxon>
        <taxon>Cladosporiales</taxon>
        <taxon>Cladosporiaceae</taxon>
        <taxon>Cryoendolithus</taxon>
    </lineage>
</organism>
<name>A0A1V8SAX2_9PEZI</name>
<evidence type="ECO:0000313" key="7">
    <source>
        <dbReference type="EMBL" id="OQN96296.1"/>
    </source>
</evidence>
<evidence type="ECO:0000256" key="4">
    <source>
        <dbReference type="ARBA" id="ARBA00023125"/>
    </source>
</evidence>
<dbReference type="PANTHER" id="PTHR36206">
    <property type="entry name" value="ASPERCRYPTIN BIOSYNTHESIS CLUSTER-SPECIFIC TRANSCRIPTION REGULATOR ATNN-RELATED"/>
    <property type="match status" value="1"/>
</dbReference>
<keyword evidence="3" id="KW-0805">Transcription regulation</keyword>
<reference evidence="8" key="1">
    <citation type="submission" date="2017-03" db="EMBL/GenBank/DDBJ databases">
        <title>Genomes of endolithic fungi from Antarctica.</title>
        <authorList>
            <person name="Coleine C."/>
            <person name="Masonjones S."/>
            <person name="Stajich J.E."/>
        </authorList>
    </citation>
    <scope>NUCLEOTIDE SEQUENCE [LARGE SCALE GENOMIC DNA]</scope>
    <source>
        <strain evidence="8">CCFEE 5527</strain>
    </source>
</reference>
<evidence type="ECO:0000256" key="1">
    <source>
        <dbReference type="ARBA" id="ARBA00022723"/>
    </source>
</evidence>
<dbReference type="Pfam" id="PF11951">
    <property type="entry name" value="Fungal_trans_2"/>
    <property type="match status" value="1"/>
</dbReference>
<protein>
    <recommendedName>
        <fullName evidence="9">C6 zinc finger domain protein</fullName>
    </recommendedName>
</protein>
<dbReference type="GO" id="GO:0003677">
    <property type="term" value="F:DNA binding"/>
    <property type="evidence" value="ECO:0007669"/>
    <property type="project" value="UniProtKB-KW"/>
</dbReference>
<comment type="caution">
    <text evidence="7">The sequence shown here is derived from an EMBL/GenBank/DDBJ whole genome shotgun (WGS) entry which is preliminary data.</text>
</comment>
<evidence type="ECO:0000256" key="3">
    <source>
        <dbReference type="ARBA" id="ARBA00023015"/>
    </source>
</evidence>